<evidence type="ECO:0000256" key="6">
    <source>
        <dbReference type="ARBA" id="ARBA00023136"/>
    </source>
</evidence>
<accession>A0ABU3BRS7</accession>
<dbReference type="RefSeq" id="WP_311663504.1">
    <property type="nucleotide sequence ID" value="NZ_JAVRHT010000020.1"/>
</dbReference>
<keyword evidence="4 8" id="KW-0812">Transmembrane</keyword>
<evidence type="ECO:0000259" key="9">
    <source>
        <dbReference type="Pfam" id="PF04239"/>
    </source>
</evidence>
<evidence type="ECO:0000256" key="3">
    <source>
        <dbReference type="ARBA" id="ARBA00022475"/>
    </source>
</evidence>
<comment type="subcellular location">
    <subcellularLocation>
        <location evidence="1">Cell membrane</location>
        <topology evidence="1">Multi-pass membrane protein</topology>
    </subcellularLocation>
</comment>
<feature type="transmembrane region" description="Helical" evidence="8">
    <location>
        <begin position="74"/>
        <end position="92"/>
    </location>
</feature>
<dbReference type="PANTHER" id="PTHR34582:SF6">
    <property type="entry name" value="UPF0702 TRANSMEMBRANE PROTEIN YCAP"/>
    <property type="match status" value="1"/>
</dbReference>
<evidence type="ECO:0000256" key="5">
    <source>
        <dbReference type="ARBA" id="ARBA00022989"/>
    </source>
</evidence>
<dbReference type="EMBL" id="JAVRHT010000020">
    <property type="protein sequence ID" value="MDT0631995.1"/>
    <property type="molecule type" value="Genomic_DNA"/>
</dbReference>
<keyword evidence="11" id="KW-1185">Reference proteome</keyword>
<feature type="transmembrane region" description="Helical" evidence="8">
    <location>
        <begin position="51"/>
        <end position="68"/>
    </location>
</feature>
<gene>
    <name evidence="10" type="ORF">RM540_09575</name>
</gene>
<evidence type="ECO:0000256" key="1">
    <source>
        <dbReference type="ARBA" id="ARBA00004651"/>
    </source>
</evidence>
<comment type="caution">
    <text evidence="10">The sequence shown here is derived from an EMBL/GenBank/DDBJ whole genome shotgun (WGS) entry which is preliminary data.</text>
</comment>
<evidence type="ECO:0000313" key="11">
    <source>
        <dbReference type="Proteomes" id="UP001267426"/>
    </source>
</evidence>
<reference evidence="10 11" key="1">
    <citation type="submission" date="2023-09" db="EMBL/GenBank/DDBJ databases">
        <authorList>
            <person name="Rey-Velasco X."/>
        </authorList>
    </citation>
    <scope>NUCLEOTIDE SEQUENCE [LARGE SCALE GENOMIC DNA]</scope>
    <source>
        <strain evidence="10 11">F394</strain>
    </source>
</reference>
<feature type="region of interest" description="Disordered" evidence="7">
    <location>
        <begin position="169"/>
        <end position="194"/>
    </location>
</feature>
<evidence type="ECO:0000256" key="2">
    <source>
        <dbReference type="ARBA" id="ARBA00006448"/>
    </source>
</evidence>
<protein>
    <submittedName>
        <fullName evidence="10">DUF421 domain-containing protein</fullName>
    </submittedName>
</protein>
<feature type="domain" description="YetF C-terminal" evidence="9">
    <location>
        <begin position="97"/>
        <end position="180"/>
    </location>
</feature>
<dbReference type="Pfam" id="PF04239">
    <property type="entry name" value="DUF421"/>
    <property type="match status" value="1"/>
</dbReference>
<dbReference type="PANTHER" id="PTHR34582">
    <property type="entry name" value="UPF0702 TRANSMEMBRANE PROTEIN YCAP"/>
    <property type="match status" value="1"/>
</dbReference>
<evidence type="ECO:0000313" key="10">
    <source>
        <dbReference type="EMBL" id="MDT0631995.1"/>
    </source>
</evidence>
<keyword evidence="3" id="KW-1003">Cell membrane</keyword>
<evidence type="ECO:0000256" key="7">
    <source>
        <dbReference type="SAM" id="MobiDB-lite"/>
    </source>
</evidence>
<keyword evidence="5 8" id="KW-1133">Transmembrane helix</keyword>
<organism evidence="10 11">
    <name type="scientific">Rubrivirga litoralis</name>
    <dbReference type="NCBI Taxonomy" id="3075598"/>
    <lineage>
        <taxon>Bacteria</taxon>
        <taxon>Pseudomonadati</taxon>
        <taxon>Rhodothermota</taxon>
        <taxon>Rhodothermia</taxon>
        <taxon>Rhodothermales</taxon>
        <taxon>Rubricoccaceae</taxon>
        <taxon>Rubrivirga</taxon>
    </lineage>
</organism>
<evidence type="ECO:0000256" key="4">
    <source>
        <dbReference type="ARBA" id="ARBA00022692"/>
    </source>
</evidence>
<dbReference type="Proteomes" id="UP001267426">
    <property type="component" value="Unassembled WGS sequence"/>
</dbReference>
<sequence length="194" mass="22116">MTPFDWHRMFIGEQPPLFFLEIVFRVVVIYLFTVLLLRFMGKRGQQQLSPFEFVVVIALGSATGDVMFYPQVPILYACLVVVVVVTLSSLAGQAQLRSQRVNDFLEGRPRLLIEHGRVLDENVRLERLRPDEFLGLLREEGIEQTGEVRYAFLERSGKLGLYRYDEGEARDGEPTFPLHLAGRDGRVPPPRPGA</sequence>
<keyword evidence="6 8" id="KW-0472">Membrane</keyword>
<dbReference type="InterPro" id="IPR007353">
    <property type="entry name" value="DUF421"/>
</dbReference>
<dbReference type="Gene3D" id="3.30.240.20">
    <property type="entry name" value="bsu07140 like domains"/>
    <property type="match status" value="1"/>
</dbReference>
<feature type="transmembrane region" description="Helical" evidence="8">
    <location>
        <begin position="17"/>
        <end position="39"/>
    </location>
</feature>
<dbReference type="InterPro" id="IPR023090">
    <property type="entry name" value="UPF0702_alpha/beta_dom_sf"/>
</dbReference>
<name>A0ABU3BRS7_9BACT</name>
<evidence type="ECO:0000256" key="8">
    <source>
        <dbReference type="SAM" id="Phobius"/>
    </source>
</evidence>
<comment type="similarity">
    <text evidence="2">Belongs to the UPF0702 family.</text>
</comment>
<proteinExistence type="inferred from homology"/>